<dbReference type="GO" id="GO:0045493">
    <property type="term" value="P:xylan catabolic process"/>
    <property type="evidence" value="ECO:0007669"/>
    <property type="project" value="UniProtKB-KW"/>
</dbReference>
<dbReference type="AlphaFoldDB" id="A0A1C1A3C9"/>
<keyword evidence="1" id="KW-0858">Xylan degradation</keyword>
<name>A0A1C1A3C9_9BACL</name>
<evidence type="ECO:0000313" key="2">
    <source>
        <dbReference type="Proteomes" id="UP000093309"/>
    </source>
</evidence>
<dbReference type="PANTHER" id="PTHR43301">
    <property type="entry name" value="ARABINAN ENDO-1,5-ALPHA-L-ARABINOSIDASE"/>
    <property type="match status" value="1"/>
</dbReference>
<comment type="caution">
    <text evidence="1">The sequence shown here is derived from an EMBL/GenBank/DDBJ whole genome shotgun (WGS) entry which is preliminary data.</text>
</comment>
<dbReference type="Gene3D" id="2.115.10.20">
    <property type="entry name" value="Glycosyl hydrolase domain, family 43"/>
    <property type="match status" value="1"/>
</dbReference>
<keyword evidence="1" id="KW-0119">Carbohydrate metabolism</keyword>
<protein>
    <submittedName>
        <fullName evidence="1">1,4-beta-xylanase</fullName>
    </submittedName>
</protein>
<dbReference type="SUPFAM" id="SSF75005">
    <property type="entry name" value="Arabinanase/levansucrase/invertase"/>
    <property type="match status" value="1"/>
</dbReference>
<dbReference type="InterPro" id="IPR023296">
    <property type="entry name" value="Glyco_hydro_beta-prop_sf"/>
</dbReference>
<dbReference type="RefSeq" id="WP_065851981.1">
    <property type="nucleotide sequence ID" value="NZ_LYPC01000014.1"/>
</dbReference>
<organism evidence="1 2">
    <name type="scientific">Paenibacillus pectinilyticus</name>
    <dbReference type="NCBI Taxonomy" id="512399"/>
    <lineage>
        <taxon>Bacteria</taxon>
        <taxon>Bacillati</taxon>
        <taxon>Bacillota</taxon>
        <taxon>Bacilli</taxon>
        <taxon>Bacillales</taxon>
        <taxon>Paenibacillaceae</taxon>
        <taxon>Paenibacillus</taxon>
    </lineage>
</organism>
<dbReference type="InterPro" id="IPR050727">
    <property type="entry name" value="GH43_arabinanases"/>
</dbReference>
<dbReference type="OrthoDB" id="9758923at2"/>
<dbReference type="PANTHER" id="PTHR43301:SF3">
    <property type="entry name" value="ARABINAN ENDO-1,5-ALPHA-L-ARABINOSIDASE A-RELATED"/>
    <property type="match status" value="1"/>
</dbReference>
<dbReference type="CDD" id="cd08983">
    <property type="entry name" value="GH43_Bt3655-like"/>
    <property type="match status" value="1"/>
</dbReference>
<dbReference type="EMBL" id="LYPC01000014">
    <property type="protein sequence ID" value="OCT15071.1"/>
    <property type="molecule type" value="Genomic_DNA"/>
</dbReference>
<keyword evidence="1" id="KW-0624">Polysaccharide degradation</keyword>
<proteinExistence type="predicted"/>
<sequence>MSDICLKDQLYEGYLFVYFIGESEEGEQVYFSLSQDGLHWKDLNNGKPVLKSSIGEMGVRDPFILRSPLDGKFNIIATDLRIASDKGWDVAQYSGSRSIIIWESIDLVHWSEESSFEIDIPDAGCVWAPESIYDEQSEEHLLFWASMTKRESTESKQIIYSSRTKDFKHFSKPECYIERKNHVIDTSIIKEGDVYYRFSKDETKKCIILEQSRSLSSQSFYDLESPVLDSMLGVEGPIVFKFNDRNEWCLMVDQFAANKGYLPLVTDDLSSGHFRVLNSEEYFLGDTKKRHGSILNLTRAEYDTLLGTMG</sequence>
<dbReference type="GO" id="GO:0016798">
    <property type="term" value="F:hydrolase activity, acting on glycosyl bonds"/>
    <property type="evidence" value="ECO:0007669"/>
    <property type="project" value="UniProtKB-KW"/>
</dbReference>
<dbReference type="Proteomes" id="UP000093309">
    <property type="component" value="Unassembled WGS sequence"/>
</dbReference>
<keyword evidence="1" id="KW-0326">Glycosidase</keyword>
<reference evidence="2" key="1">
    <citation type="submission" date="2016-05" db="EMBL/GenBank/DDBJ databases">
        <title>Paenibacillus oryzae. sp. nov., isolated from the rice root.</title>
        <authorList>
            <person name="Zhang J."/>
            <person name="Zhang X."/>
        </authorList>
    </citation>
    <scope>NUCLEOTIDE SEQUENCE [LARGE SCALE GENOMIC DNA]</scope>
    <source>
        <strain evidence="2">KCTC13222</strain>
    </source>
</reference>
<dbReference type="STRING" id="512399.A8709_13235"/>
<keyword evidence="1" id="KW-0378">Hydrolase</keyword>
<keyword evidence="2" id="KW-1185">Reference proteome</keyword>
<evidence type="ECO:0000313" key="1">
    <source>
        <dbReference type="EMBL" id="OCT15071.1"/>
    </source>
</evidence>
<gene>
    <name evidence="1" type="ORF">A8709_13235</name>
</gene>
<accession>A0A1C1A3C9</accession>